<dbReference type="InterPro" id="IPR013977">
    <property type="entry name" value="GcvT_C"/>
</dbReference>
<evidence type="ECO:0000313" key="8">
    <source>
        <dbReference type="Proteomes" id="UP000249066"/>
    </source>
</evidence>
<feature type="domain" description="SoxA A3" evidence="6">
    <location>
        <begin position="463"/>
        <end position="548"/>
    </location>
</feature>
<organism evidence="7 8">
    <name type="scientific">Sphingomonas sanxanigenens</name>
    <dbReference type="NCBI Taxonomy" id="397260"/>
    <lineage>
        <taxon>Bacteria</taxon>
        <taxon>Pseudomonadati</taxon>
        <taxon>Pseudomonadota</taxon>
        <taxon>Alphaproteobacteria</taxon>
        <taxon>Sphingomonadales</taxon>
        <taxon>Sphingomonadaceae</taxon>
        <taxon>Sphingomonas</taxon>
    </lineage>
</organism>
<dbReference type="InterPro" id="IPR027266">
    <property type="entry name" value="TrmE/GcvT-like"/>
</dbReference>
<evidence type="ECO:0000259" key="6">
    <source>
        <dbReference type="Pfam" id="PF17806"/>
    </source>
</evidence>
<dbReference type="PANTHER" id="PTHR43757">
    <property type="entry name" value="AMINOMETHYLTRANSFERASE"/>
    <property type="match status" value="1"/>
</dbReference>
<comment type="similarity">
    <text evidence="1">Belongs to the GcvT family.</text>
</comment>
<sequence>MSGFRLERGGSGIDRARPISFRFNGRTLRGFEGDTLASALLANGVSVVGRSFKYRRPRGIVGIGFAETNALVQLGEGDRLIPNMPATLVQLRDGLVAASPTGWPSTRFDLGRINDRLAALLSAGFYYKTFIWPNWRLFEPFIRRAAGIGRAPALPDPDRYEALERQVDVLVVGGGPAGLAAAEAAAKEGRAVTLIEADTRLAHNAPAGVSVLPRTTALGYYDGNFVTAVEHVDSAALRQRLWKFRARQVVIATGGFERPQLFANNDLPGVMLAGAVTAYAERHGVAAGRRVLFAAADDTAYAAAFAAHDAGLGVCAIVDPRRPAAALADAARARGIALYEQSHISEAIGSSRVRAALIEGPAGKRRIACDLIAASGGWSPAIQLFSQSGGTTRYNPTLGGFAPDRAAQATYVCGLAAGIRDPGDAIASGYAAGTAAARGEAPTRVAPLAGAPLSTPPRAVSPKRTFIDMQTDVTLADLEQATRENYRSVEHVKRYTVWGMGVDQGRLSSSNGVAALAQIRGEDPAQIGVTKYRPPFAPVAIATLAADRPNGRLFHSWRHLPAHDWHVARGAAFEDFGYLRPSHYPLAGETMEAAAHRESLAVRSNVAMMDSSSFGKIELKGPEAGRFLDLVSVGRPSTIPVGKTRYNLLCDELGVLLDDGVIARLGEDHFLLNASSSHAARVRDWIEDWLQCQWPLDFVTRDVSEEWAVLTVAGPRARDVLLAAGCSMPGEFPHLSLCETAIGGHRVRLQRVSFTGELSYEIAVAAPHAAALADILWDAGHPLGMIPFGLEALDVLRIEKGFIHIGTDTDGASIPADIGWGRLGRREGDYLGKRSLLHPAATAPGRRQLVGFEPLDDRRPLPVGGHIIGGAPHPSQGFVTSSCFSPTLDRAISLGLLADGRKRHGETVTIWSGGEERRARVASPRFFDPEGARLNV</sequence>
<accession>A0A2W5A5H1</accession>
<dbReference type="Pfam" id="PF08669">
    <property type="entry name" value="GCV_T_C"/>
    <property type="match status" value="1"/>
</dbReference>
<feature type="domain" description="FAD dependent oxidoreductase" evidence="3">
    <location>
        <begin position="168"/>
        <end position="382"/>
    </location>
</feature>
<dbReference type="Pfam" id="PF01266">
    <property type="entry name" value="DAO"/>
    <property type="match status" value="1"/>
</dbReference>
<dbReference type="Gene3D" id="3.50.50.60">
    <property type="entry name" value="FAD/NAD(P)-binding domain"/>
    <property type="match status" value="1"/>
</dbReference>
<proteinExistence type="inferred from homology"/>
<dbReference type="InterPro" id="IPR028896">
    <property type="entry name" value="GcvT/YgfZ/DmdA"/>
</dbReference>
<dbReference type="InterPro" id="IPR029043">
    <property type="entry name" value="GcvT/YgfZ_C"/>
</dbReference>
<evidence type="ECO:0000313" key="7">
    <source>
        <dbReference type="EMBL" id="PZO89764.1"/>
    </source>
</evidence>
<dbReference type="SUPFAM" id="SSF51905">
    <property type="entry name" value="FAD/NAD(P)-binding domain"/>
    <property type="match status" value="1"/>
</dbReference>
<name>A0A2W5A5H1_9SPHN</name>
<dbReference type="InterPro" id="IPR006076">
    <property type="entry name" value="FAD-dep_OxRdtase"/>
</dbReference>
<dbReference type="Gene3D" id="3.40.50.720">
    <property type="entry name" value="NAD(P)-binding Rossmann-like Domain"/>
    <property type="match status" value="1"/>
</dbReference>
<protein>
    <submittedName>
        <fullName evidence="7">Sarcosine oxidase subunit alpha family protein</fullName>
    </submittedName>
</protein>
<evidence type="ECO:0000259" key="3">
    <source>
        <dbReference type="Pfam" id="PF01266"/>
    </source>
</evidence>
<evidence type="ECO:0000256" key="2">
    <source>
        <dbReference type="ARBA" id="ARBA00023002"/>
    </source>
</evidence>
<dbReference type="AlphaFoldDB" id="A0A2W5A5H1"/>
<dbReference type="SUPFAM" id="SSF103025">
    <property type="entry name" value="Folate-binding domain"/>
    <property type="match status" value="1"/>
</dbReference>
<evidence type="ECO:0000259" key="5">
    <source>
        <dbReference type="Pfam" id="PF08669"/>
    </source>
</evidence>
<dbReference type="InterPro" id="IPR042204">
    <property type="entry name" value="2Fe-2S-bd_N"/>
</dbReference>
<dbReference type="Pfam" id="PF13510">
    <property type="entry name" value="Fer2_4"/>
    <property type="match status" value="1"/>
</dbReference>
<keyword evidence="2" id="KW-0560">Oxidoreductase</keyword>
<dbReference type="InterPro" id="IPR006222">
    <property type="entry name" value="GCVT_N"/>
</dbReference>
<dbReference type="EMBL" id="QFNN01000047">
    <property type="protein sequence ID" value="PZO89764.1"/>
    <property type="molecule type" value="Genomic_DNA"/>
</dbReference>
<dbReference type="Pfam" id="PF01571">
    <property type="entry name" value="GCV_T"/>
    <property type="match status" value="1"/>
</dbReference>
<dbReference type="PANTHER" id="PTHR43757:SF2">
    <property type="entry name" value="AMINOMETHYLTRANSFERASE, MITOCHONDRIAL"/>
    <property type="match status" value="1"/>
</dbReference>
<dbReference type="GO" id="GO:0016491">
    <property type="term" value="F:oxidoreductase activity"/>
    <property type="evidence" value="ECO:0007669"/>
    <property type="project" value="UniProtKB-KW"/>
</dbReference>
<dbReference type="SUPFAM" id="SSF101790">
    <property type="entry name" value="Aminomethyltransferase beta-barrel domain"/>
    <property type="match status" value="1"/>
</dbReference>
<dbReference type="InterPro" id="IPR036188">
    <property type="entry name" value="FAD/NAD-bd_sf"/>
</dbReference>
<feature type="domain" description="GCVT N-terminal" evidence="4">
    <location>
        <begin position="563"/>
        <end position="822"/>
    </location>
</feature>
<feature type="domain" description="Aminomethyltransferase C-terminal" evidence="5">
    <location>
        <begin position="847"/>
        <end position="928"/>
    </location>
</feature>
<evidence type="ECO:0000259" key="4">
    <source>
        <dbReference type="Pfam" id="PF01571"/>
    </source>
</evidence>
<reference evidence="7 8" key="1">
    <citation type="submission" date="2017-08" db="EMBL/GenBank/DDBJ databases">
        <title>Infants hospitalized years apart are colonized by the same room-sourced microbial strains.</title>
        <authorList>
            <person name="Brooks B."/>
            <person name="Olm M.R."/>
            <person name="Firek B.A."/>
            <person name="Baker R."/>
            <person name="Thomas B.C."/>
            <person name="Morowitz M.J."/>
            <person name="Banfield J.F."/>
        </authorList>
    </citation>
    <scope>NUCLEOTIDE SEQUENCE [LARGE SCALE GENOMIC DNA]</scope>
    <source>
        <strain evidence="7">S2_018_000_R2_101</strain>
    </source>
</reference>
<dbReference type="Gene3D" id="1.10.10.1100">
    <property type="entry name" value="BFD-like [2Fe-2S]-binding domain"/>
    <property type="match status" value="1"/>
</dbReference>
<comment type="caution">
    <text evidence="7">The sequence shown here is derived from an EMBL/GenBank/DDBJ whole genome shotgun (WGS) entry which is preliminary data.</text>
</comment>
<evidence type="ECO:0000256" key="1">
    <source>
        <dbReference type="ARBA" id="ARBA00008609"/>
    </source>
</evidence>
<dbReference type="InterPro" id="IPR041117">
    <property type="entry name" value="SoxA_A3"/>
</dbReference>
<dbReference type="Gene3D" id="3.30.1360.120">
    <property type="entry name" value="Probable tRNA modification gtpase trme, domain 1"/>
    <property type="match status" value="1"/>
</dbReference>
<gene>
    <name evidence="7" type="ORF">DI623_09130</name>
</gene>
<dbReference type="Gene3D" id="3.10.20.440">
    <property type="entry name" value="2Fe-2S iron-sulphur cluster binding domain, sarcosine oxidase, alpha subunit, N-terminal domain"/>
    <property type="match status" value="1"/>
</dbReference>
<dbReference type="InterPro" id="IPR041854">
    <property type="entry name" value="BFD-like_2Fe2S-bd_dom_sf"/>
</dbReference>
<dbReference type="Pfam" id="PF17806">
    <property type="entry name" value="SO_alpha_A3"/>
    <property type="match status" value="1"/>
</dbReference>
<dbReference type="Proteomes" id="UP000249066">
    <property type="component" value="Unassembled WGS sequence"/>
</dbReference>